<feature type="compositionally biased region" description="Basic and acidic residues" evidence="1">
    <location>
        <begin position="71"/>
        <end position="84"/>
    </location>
</feature>
<evidence type="ECO:0000313" key="4">
    <source>
        <dbReference type="Proteomes" id="UP001208689"/>
    </source>
</evidence>
<keyword evidence="2" id="KW-1133">Transmembrane helix</keyword>
<protein>
    <submittedName>
        <fullName evidence="3">Uncharacterized protein</fullName>
    </submittedName>
</protein>
<keyword evidence="2" id="KW-0812">Transmembrane</keyword>
<accession>A0ABY6HUM2</accession>
<gene>
    <name evidence="3" type="ORF">NEF87_002842</name>
</gene>
<proteinExistence type="predicted"/>
<evidence type="ECO:0000313" key="3">
    <source>
        <dbReference type="EMBL" id="UYP46557.1"/>
    </source>
</evidence>
<name>A0ABY6HUM2_9ARCH</name>
<feature type="transmembrane region" description="Helical" evidence="2">
    <location>
        <begin position="12"/>
        <end position="30"/>
    </location>
</feature>
<feature type="region of interest" description="Disordered" evidence="1">
    <location>
        <begin position="65"/>
        <end position="94"/>
    </location>
</feature>
<dbReference type="EMBL" id="CP104013">
    <property type="protein sequence ID" value="UYP46557.1"/>
    <property type="molecule type" value="Genomic_DNA"/>
</dbReference>
<dbReference type="Proteomes" id="UP001208689">
    <property type="component" value="Chromosome"/>
</dbReference>
<keyword evidence="4" id="KW-1185">Reference proteome</keyword>
<reference evidence="3" key="1">
    <citation type="submission" date="2022-09" db="EMBL/GenBank/DDBJ databases">
        <title>Actin cytoskeleton and complex cell architecture in an #Asgard archaeon.</title>
        <authorList>
            <person name="Ponce Toledo R.I."/>
            <person name="Schleper C."/>
            <person name="Rodrigues Oliveira T."/>
            <person name="Wollweber F."/>
            <person name="Xu J."/>
            <person name="Rittmann S."/>
            <person name="Klingl A."/>
            <person name="Pilhofer M."/>
        </authorList>
    </citation>
    <scope>NUCLEOTIDE SEQUENCE</scope>
    <source>
        <strain evidence="3">B-35</strain>
    </source>
</reference>
<evidence type="ECO:0000256" key="2">
    <source>
        <dbReference type="SAM" id="Phobius"/>
    </source>
</evidence>
<evidence type="ECO:0000256" key="1">
    <source>
        <dbReference type="SAM" id="MobiDB-lite"/>
    </source>
</evidence>
<feature type="transmembrane region" description="Helical" evidence="2">
    <location>
        <begin position="36"/>
        <end position="58"/>
    </location>
</feature>
<feature type="compositionally biased region" description="Polar residues" evidence="1">
    <location>
        <begin position="85"/>
        <end position="94"/>
    </location>
</feature>
<keyword evidence="2" id="KW-0472">Membrane</keyword>
<sequence>MVSINKEFLIKGIVYALILCVGSFIGVIMRNAGSNGYAIFAVVGIINTIAIIGVFRLIRNELFQTEEEDQPESKKTGKDEESSKKSNLTESDKV</sequence>
<organism evidence="3 4">
    <name type="scientific">Candidatus Lokiarchaeum ossiferum</name>
    <dbReference type="NCBI Taxonomy" id="2951803"/>
    <lineage>
        <taxon>Archaea</taxon>
        <taxon>Promethearchaeati</taxon>
        <taxon>Promethearchaeota</taxon>
        <taxon>Promethearchaeia</taxon>
        <taxon>Promethearchaeales</taxon>
        <taxon>Promethearchaeaceae</taxon>
        <taxon>Candidatus Lokiarchaeum</taxon>
    </lineage>
</organism>